<name>A0A3M9MEF2_9BACT</name>
<dbReference type="InterPro" id="IPR050639">
    <property type="entry name" value="SSR_resolvase"/>
</dbReference>
<dbReference type="RefSeq" id="WP_123128486.1">
    <property type="nucleotide sequence ID" value="NZ_RJJD01000015.1"/>
</dbReference>
<feature type="domain" description="Resolvase/invertase-type recombinase catalytic" evidence="3">
    <location>
        <begin position="3"/>
        <end position="138"/>
    </location>
</feature>
<keyword evidence="1" id="KW-0238">DNA-binding</keyword>
<evidence type="ECO:0000256" key="2">
    <source>
        <dbReference type="ARBA" id="ARBA00023172"/>
    </source>
</evidence>
<dbReference type="EMBL" id="RJJD01000015">
    <property type="protein sequence ID" value="RNI23565.1"/>
    <property type="molecule type" value="Genomic_DNA"/>
</dbReference>
<evidence type="ECO:0000313" key="4">
    <source>
        <dbReference type="EMBL" id="RNI23565.1"/>
    </source>
</evidence>
<dbReference type="SUPFAM" id="SSF53041">
    <property type="entry name" value="Resolvase-like"/>
    <property type="match status" value="1"/>
</dbReference>
<dbReference type="PANTHER" id="PTHR30461">
    <property type="entry name" value="DNA-INVERTASE FROM LAMBDOID PROPHAGE"/>
    <property type="match status" value="1"/>
</dbReference>
<evidence type="ECO:0000256" key="1">
    <source>
        <dbReference type="ARBA" id="ARBA00023125"/>
    </source>
</evidence>
<dbReference type="GO" id="GO:0000150">
    <property type="term" value="F:DNA strand exchange activity"/>
    <property type="evidence" value="ECO:0007669"/>
    <property type="project" value="InterPro"/>
</dbReference>
<dbReference type="Pfam" id="PF07508">
    <property type="entry name" value="Recombinase"/>
    <property type="match status" value="1"/>
</dbReference>
<dbReference type="Proteomes" id="UP000272117">
    <property type="component" value="Unassembled WGS sequence"/>
</dbReference>
<dbReference type="PROSITE" id="PS51736">
    <property type="entry name" value="RECOMBINASES_3"/>
    <property type="match status" value="1"/>
</dbReference>
<proteinExistence type="predicted"/>
<evidence type="ECO:0000259" key="3">
    <source>
        <dbReference type="PROSITE" id="PS51736"/>
    </source>
</evidence>
<dbReference type="InterPro" id="IPR011109">
    <property type="entry name" value="DNA_bind_recombinase_dom"/>
</dbReference>
<comment type="caution">
    <text evidence="4">The sequence shown here is derived from an EMBL/GenBank/DDBJ whole genome shotgun (WGS) entry which is preliminary data.</text>
</comment>
<sequence length="233" mass="25526">MKTYVAYYRVSTQKQGLSGLGLDAQKMAVKAFLKCDTCVVLEYTEIESGKRDARPQLMLAISHAKTTGSVLVIAKLDRLSRNASFIFALKDSGVEFVCADMPDANTLTIGIFAVLAQHERELISSRTKAALNAKKAQGHILGTPANLTEEARLQGLKVRQSNAANSKENKQAVHLILSARAEGKSFPQIVSKLNELGYLTSRGKKFGLSSVHKLYTRTSRIEAETKQLIQSVK</sequence>
<dbReference type="Pfam" id="PF00239">
    <property type="entry name" value="Resolvase"/>
    <property type="match status" value="1"/>
</dbReference>
<dbReference type="Gene3D" id="3.40.50.1390">
    <property type="entry name" value="Resolvase, N-terminal catalytic domain"/>
    <property type="match status" value="1"/>
</dbReference>
<dbReference type="AlphaFoldDB" id="A0A3M9MEF2"/>
<dbReference type="OrthoDB" id="2290206at2"/>
<accession>A0A3M9MEF2</accession>
<keyword evidence="5" id="KW-1185">Reference proteome</keyword>
<dbReference type="PANTHER" id="PTHR30461:SF2">
    <property type="entry name" value="SERINE RECOMBINASE PINE-RELATED"/>
    <property type="match status" value="1"/>
</dbReference>
<dbReference type="SMART" id="SM00857">
    <property type="entry name" value="Resolvase"/>
    <property type="match status" value="1"/>
</dbReference>
<dbReference type="GO" id="GO:0003677">
    <property type="term" value="F:DNA binding"/>
    <property type="evidence" value="ECO:0007669"/>
    <property type="project" value="UniProtKB-KW"/>
</dbReference>
<dbReference type="CDD" id="cd03768">
    <property type="entry name" value="SR_ResInv"/>
    <property type="match status" value="1"/>
</dbReference>
<keyword evidence="2" id="KW-0233">DNA recombination</keyword>
<reference evidence="4 5" key="1">
    <citation type="submission" date="2018-11" db="EMBL/GenBank/DDBJ databases">
        <title>Rufibacter latericius sp. nov., isolated from water in Baiyang Lake.</title>
        <authorList>
            <person name="Yang Y."/>
        </authorList>
    </citation>
    <scope>NUCLEOTIDE SEQUENCE [LARGE SCALE GENOMIC DNA]</scope>
    <source>
        <strain evidence="4 5">R-22-1c-1</strain>
    </source>
</reference>
<gene>
    <name evidence="4" type="ORF">EFB08_18720</name>
</gene>
<dbReference type="InterPro" id="IPR036162">
    <property type="entry name" value="Resolvase-like_N_sf"/>
</dbReference>
<protein>
    <submittedName>
        <fullName evidence="4">Resolvase</fullName>
    </submittedName>
</protein>
<evidence type="ECO:0000313" key="5">
    <source>
        <dbReference type="Proteomes" id="UP000272117"/>
    </source>
</evidence>
<dbReference type="InterPro" id="IPR006119">
    <property type="entry name" value="Resolv_N"/>
</dbReference>
<organism evidence="4 5">
    <name type="scientific">Rufibacter latericius</name>
    <dbReference type="NCBI Taxonomy" id="2487040"/>
    <lineage>
        <taxon>Bacteria</taxon>
        <taxon>Pseudomonadati</taxon>
        <taxon>Bacteroidota</taxon>
        <taxon>Cytophagia</taxon>
        <taxon>Cytophagales</taxon>
        <taxon>Hymenobacteraceae</taxon>
        <taxon>Rufibacter</taxon>
    </lineage>
</organism>